<dbReference type="SUPFAM" id="SSF160631">
    <property type="entry name" value="SMI1/KNR4-like"/>
    <property type="match status" value="1"/>
</dbReference>
<evidence type="ECO:0000313" key="2">
    <source>
        <dbReference type="EMBL" id="XDQ78702.1"/>
    </source>
</evidence>
<sequence>MSTLNDFTTWEPLLRLLRASHAERLAAPGGRVSGRIGQHGWSVPLRRPAGAEPDDRAERDAVDRVRAALVEAAMVEAAFTVEIPPSGKAVLRMYDYGAAVDAGVSSAGRSALTLVEDAVPAPWRRLPDPAPGARLAPSVDLELLERTLRERLPDETGATEEEIAAAEARLGVALPEELKVLYRVTRADWYDDLESGEDFALLHEAAERAGGVLGFELSSLGSLFADDRVRSSFRWEHAATEACVTAPDAAVQDLVWSPGWIVVGVDDAELIAVDLTPGPCGHLGQLIVLSHEETVGGYLLAESLTDLALDPRRDWYTGRSSEKAPVVGRIFGRQSMSVEAVAHPDLEVLTLGGSPEPFSLAPLVGLPGLRTLSAGHGMLADPREIGGLTGLEFLELTPRDWRVLLDAGAVPRSLSAAAVVAYGEPDPCAVIRLANEILALWDRPQITETVVEGELGPVS</sequence>
<reference evidence="2" key="1">
    <citation type="submission" date="2024-07" db="EMBL/GenBank/DDBJ databases">
        <authorList>
            <person name="Yu S.T."/>
        </authorList>
    </citation>
    <scope>NUCLEOTIDE SEQUENCE</scope>
    <source>
        <strain evidence="2">Y1</strain>
    </source>
</reference>
<dbReference type="AlphaFoldDB" id="A0AB39THQ0"/>
<dbReference type="Gene3D" id="3.40.1580.10">
    <property type="entry name" value="SMI1/KNR4-like"/>
    <property type="match status" value="1"/>
</dbReference>
<evidence type="ECO:0000259" key="1">
    <source>
        <dbReference type="SMART" id="SM00860"/>
    </source>
</evidence>
<protein>
    <submittedName>
        <fullName evidence="2">SMI1/KNR4 family protein</fullName>
    </submittedName>
</protein>
<accession>A0AB39THQ0</accession>
<dbReference type="SMART" id="SM00860">
    <property type="entry name" value="SMI1_KNR4"/>
    <property type="match status" value="1"/>
</dbReference>
<gene>
    <name evidence="2" type="ORF">AB2U05_09585</name>
</gene>
<organism evidence="2">
    <name type="scientific">Streptomyces sp. Y1</name>
    <dbReference type="NCBI Taxonomy" id="3238634"/>
    <lineage>
        <taxon>Bacteria</taxon>
        <taxon>Bacillati</taxon>
        <taxon>Actinomycetota</taxon>
        <taxon>Actinomycetes</taxon>
        <taxon>Kitasatosporales</taxon>
        <taxon>Streptomycetaceae</taxon>
        <taxon>Streptomyces</taxon>
    </lineage>
</organism>
<dbReference type="RefSeq" id="WP_369183018.1">
    <property type="nucleotide sequence ID" value="NZ_CP163445.1"/>
</dbReference>
<dbReference type="InterPro" id="IPR018958">
    <property type="entry name" value="Knr4/Smi1-like_dom"/>
</dbReference>
<name>A0AB39THQ0_9ACTN</name>
<proteinExistence type="predicted"/>
<dbReference type="Pfam" id="PF09346">
    <property type="entry name" value="SMI1_KNR4"/>
    <property type="match status" value="1"/>
</dbReference>
<dbReference type="InterPro" id="IPR037883">
    <property type="entry name" value="Knr4/Smi1-like_sf"/>
</dbReference>
<dbReference type="EMBL" id="CP163445">
    <property type="protein sequence ID" value="XDQ78702.1"/>
    <property type="molecule type" value="Genomic_DNA"/>
</dbReference>
<feature type="domain" description="Knr4/Smi1-like" evidence="1">
    <location>
        <begin position="157"/>
        <end position="289"/>
    </location>
</feature>